<comment type="subcellular location">
    <subcellularLocation>
        <location evidence="1">Membrane</location>
        <topology evidence="1">Multi-pass membrane protein</topology>
    </subcellularLocation>
</comment>
<feature type="transmembrane region" description="Helical" evidence="5">
    <location>
        <begin position="68"/>
        <end position="89"/>
    </location>
</feature>
<dbReference type="InterPro" id="IPR003339">
    <property type="entry name" value="ABC/ECF_trnsptr_transmembrane"/>
</dbReference>
<accession>A0A6J6E3C0</accession>
<protein>
    <submittedName>
        <fullName evidence="6">Unannotated protein</fullName>
    </submittedName>
</protein>
<feature type="transmembrane region" description="Helical" evidence="5">
    <location>
        <begin position="25"/>
        <end position="56"/>
    </location>
</feature>
<feature type="transmembrane region" description="Helical" evidence="5">
    <location>
        <begin position="243"/>
        <end position="265"/>
    </location>
</feature>
<dbReference type="PANTHER" id="PTHR33514:SF15">
    <property type="entry name" value="COBALT TRANSPORT PROTEIN"/>
    <property type="match status" value="1"/>
</dbReference>
<feature type="transmembrane region" description="Helical" evidence="5">
    <location>
        <begin position="337"/>
        <end position="359"/>
    </location>
</feature>
<feature type="transmembrane region" description="Helical" evidence="5">
    <location>
        <begin position="160"/>
        <end position="181"/>
    </location>
</feature>
<name>A0A6J6E3C0_9ZZZZ</name>
<dbReference type="EMBL" id="CAEZTU010000003">
    <property type="protein sequence ID" value="CAB4569769.1"/>
    <property type="molecule type" value="Genomic_DNA"/>
</dbReference>
<proteinExistence type="predicted"/>
<reference evidence="6" key="1">
    <citation type="submission" date="2020-05" db="EMBL/GenBank/DDBJ databases">
        <authorList>
            <person name="Chiriac C."/>
            <person name="Salcher M."/>
            <person name="Ghai R."/>
            <person name="Kavagutti S V."/>
        </authorList>
    </citation>
    <scope>NUCLEOTIDE SEQUENCE</scope>
</reference>
<dbReference type="GO" id="GO:0005886">
    <property type="term" value="C:plasma membrane"/>
    <property type="evidence" value="ECO:0007669"/>
    <property type="project" value="TreeGrafter"/>
</dbReference>
<dbReference type="AlphaFoldDB" id="A0A6J6E3C0"/>
<gene>
    <name evidence="6" type="ORF">UFOPK1740_00123</name>
</gene>
<keyword evidence="3 5" id="KW-1133">Transmembrane helix</keyword>
<dbReference type="CDD" id="cd16914">
    <property type="entry name" value="EcfT"/>
    <property type="match status" value="1"/>
</dbReference>
<dbReference type="InterPro" id="IPR023298">
    <property type="entry name" value="ATPase_P-typ_TM_dom_sf"/>
</dbReference>
<evidence type="ECO:0000256" key="2">
    <source>
        <dbReference type="ARBA" id="ARBA00022692"/>
    </source>
</evidence>
<feature type="transmembrane region" description="Helical" evidence="5">
    <location>
        <begin position="271"/>
        <end position="289"/>
    </location>
</feature>
<evidence type="ECO:0000256" key="4">
    <source>
        <dbReference type="ARBA" id="ARBA00023136"/>
    </source>
</evidence>
<keyword evidence="4 5" id="KW-0472">Membrane</keyword>
<evidence type="ECO:0000256" key="5">
    <source>
        <dbReference type="SAM" id="Phobius"/>
    </source>
</evidence>
<dbReference type="SUPFAM" id="SSF81665">
    <property type="entry name" value="Calcium ATPase, transmembrane domain M"/>
    <property type="match status" value="1"/>
</dbReference>
<organism evidence="6">
    <name type="scientific">freshwater metagenome</name>
    <dbReference type="NCBI Taxonomy" id="449393"/>
    <lineage>
        <taxon>unclassified sequences</taxon>
        <taxon>metagenomes</taxon>
        <taxon>ecological metagenomes</taxon>
    </lineage>
</organism>
<evidence type="ECO:0000313" key="6">
    <source>
        <dbReference type="EMBL" id="CAB4569769.1"/>
    </source>
</evidence>
<feature type="transmembrane region" description="Helical" evidence="5">
    <location>
        <begin position="309"/>
        <end position="325"/>
    </location>
</feature>
<dbReference type="PANTHER" id="PTHR33514">
    <property type="entry name" value="PROTEIN ABCI12, CHLOROPLASTIC"/>
    <property type="match status" value="1"/>
</dbReference>
<evidence type="ECO:0000256" key="1">
    <source>
        <dbReference type="ARBA" id="ARBA00004141"/>
    </source>
</evidence>
<keyword evidence="2 5" id="KW-0812">Transmembrane</keyword>
<evidence type="ECO:0000256" key="3">
    <source>
        <dbReference type="ARBA" id="ARBA00022989"/>
    </source>
</evidence>
<dbReference type="Pfam" id="PF02361">
    <property type="entry name" value="CbiQ"/>
    <property type="match status" value="1"/>
</dbReference>
<sequence length="385" mass="42223">MPSAPRRWHKPLSLTERRFLHSGAWWLWAIFLAAMAAGTRNIIFLFSIIAVVLLVVKFRKSDAPWSRSIKGFVIAAVLVISIRMALVVITPDIFGDTLLFTLPEIDLPSVFAGVKLGGEIKANTVYFAFQEGLRLATILICIGGAQSLASPTRLLKSIPAALYEVGLSIVVALTFAPQLAFDAKRVREAQFLRGRKTKGIKALAKSFVPVLEGAMERALMLASAMDSRGYGRRIHQTKTTKRITNLLMLGGLLGIFFGLAGLLGVFSQSNIGVITLLFGTTLSFFALWFAGKNASRTNYRPDRWQIPEVLVITSAFFGLVSMRFTESSVLSPTTSPLVFPSIDFVTLLSIWVAALAIVFSPQPPLSNKRFNSFSNSYDQLQKSAA</sequence>